<keyword evidence="2" id="KW-1185">Reference proteome</keyword>
<dbReference type="OrthoDB" id="37388at10239"/>
<name>A0A142KA54_9CAUD</name>
<organism evidence="1 2">
    <name type="scientific">Gordonia phage Schnabeltier</name>
    <dbReference type="NCBI Taxonomy" id="1821561"/>
    <lineage>
        <taxon>Viruses</taxon>
        <taxon>Duplodnaviria</taxon>
        <taxon>Heunggongvirae</taxon>
        <taxon>Uroviricota</taxon>
        <taxon>Caudoviricetes</taxon>
        <taxon>Schnabeltiervirus</taxon>
        <taxon>Schnabeltiervirus schnabeltier</taxon>
    </lineage>
</organism>
<proteinExistence type="predicted"/>
<reference evidence="1" key="1">
    <citation type="submission" date="2018-02" db="EMBL/GenBank/DDBJ databases">
        <authorList>
            <person name="Arnold Z.M."/>
            <person name="Basina A."/>
            <person name="Iyer A.M."/>
            <person name="Stoner T.H."/>
            <person name="Kasturiarachi N.S."/>
            <person name="Pressimone C.A."/>
            <person name="Schiebel J.G."/>
            <person name="Furbee E.C."/>
            <person name="Grubb S.R."/>
            <person name="Warner M.H."/>
            <person name="Montgomery M.T."/>
            <person name="Garlena R.A."/>
            <person name="Russell D.A."/>
            <person name="Pope W.H."/>
            <person name="Jacobs-Sera D."/>
            <person name="Hendrix R.W."/>
            <person name="Hatfull G.F."/>
        </authorList>
    </citation>
    <scope>NUCLEOTIDE SEQUENCE</scope>
</reference>
<sequence length="102" mass="11323">MSTEPDPQNMDRDALIAEIVTLRRHRDQLRKMLQGVATVGGPVVRAARDFEDTLDEVDALFRWTDPTPEPLVTYAVQVGPGPIASALLRPTSPDEPDESDKR</sequence>
<dbReference type="KEGG" id="vg:29124596"/>
<evidence type="ECO:0000313" key="1">
    <source>
        <dbReference type="EMBL" id="AMS02987.1"/>
    </source>
</evidence>
<dbReference type="RefSeq" id="YP_009303449.1">
    <property type="nucleotide sequence ID" value="NC_031255.2"/>
</dbReference>
<dbReference type="GeneID" id="29124596"/>
<dbReference type="EMBL" id="KU963252">
    <property type="protein sequence ID" value="AMS02987.1"/>
    <property type="molecule type" value="Genomic_DNA"/>
</dbReference>
<accession>A0A142KA54</accession>
<gene>
    <name evidence="1" type="primary">66</name>
    <name evidence="1" type="ORF">SEA_SCHNABELTIER_66</name>
</gene>
<evidence type="ECO:0000313" key="2">
    <source>
        <dbReference type="Proteomes" id="UP000204094"/>
    </source>
</evidence>
<dbReference type="Proteomes" id="UP000204094">
    <property type="component" value="Segment"/>
</dbReference>
<protein>
    <submittedName>
        <fullName evidence="1">Uncharacterized protein</fullName>
    </submittedName>
</protein>